<sequence length="57" mass="6314">MELIQNGVIGMAEKNNVIIQFPKTVDMSEIAQILENAFEAHGIESYEVEYKSAKQGG</sequence>
<protein>
    <submittedName>
        <fullName evidence="1">Uncharacterized protein</fullName>
    </submittedName>
</protein>
<dbReference type="PATRIC" id="fig|1423804.4.peg.758"/>
<dbReference type="EMBL" id="AYZM01000001">
    <property type="protein sequence ID" value="KRN27068.1"/>
    <property type="molecule type" value="Genomic_DNA"/>
</dbReference>
<accession>A0A0R2FPZ2</accession>
<name>A0A0R2FPZ2_9LACO</name>
<dbReference type="Proteomes" id="UP000051442">
    <property type="component" value="Unassembled WGS sequence"/>
</dbReference>
<comment type="caution">
    <text evidence="1">The sequence shown here is derived from an EMBL/GenBank/DDBJ whole genome shotgun (WGS) entry which is preliminary data.</text>
</comment>
<dbReference type="STRING" id="1423804.FD14_GL000707"/>
<dbReference type="OrthoDB" id="2318681at2"/>
<evidence type="ECO:0000313" key="1">
    <source>
        <dbReference type="EMBL" id="KRN27068.1"/>
    </source>
</evidence>
<keyword evidence="2" id="KW-1185">Reference proteome</keyword>
<proteinExistence type="predicted"/>
<reference evidence="1 2" key="1">
    <citation type="journal article" date="2015" name="Genome Announc.">
        <title>Expanding the biotechnology potential of lactobacilli through comparative genomics of 213 strains and associated genera.</title>
        <authorList>
            <person name="Sun Z."/>
            <person name="Harris H.M."/>
            <person name="McCann A."/>
            <person name="Guo C."/>
            <person name="Argimon S."/>
            <person name="Zhang W."/>
            <person name="Yang X."/>
            <person name="Jeffery I.B."/>
            <person name="Cooney J.C."/>
            <person name="Kagawa T.F."/>
            <person name="Liu W."/>
            <person name="Song Y."/>
            <person name="Salvetti E."/>
            <person name="Wrobel A."/>
            <person name="Rasinkangas P."/>
            <person name="Parkhill J."/>
            <person name="Rea M.C."/>
            <person name="O'Sullivan O."/>
            <person name="Ritari J."/>
            <person name="Douillard F.P."/>
            <person name="Paul Ross R."/>
            <person name="Yang R."/>
            <person name="Briner A.E."/>
            <person name="Felis G.E."/>
            <person name="de Vos W.M."/>
            <person name="Barrangou R."/>
            <person name="Klaenhammer T.R."/>
            <person name="Caufield P.W."/>
            <person name="Cui Y."/>
            <person name="Zhang H."/>
            <person name="O'Toole P.W."/>
        </authorList>
    </citation>
    <scope>NUCLEOTIDE SEQUENCE [LARGE SCALE GENOMIC DNA]</scope>
    <source>
        <strain evidence="1 2">DSM 23365</strain>
    </source>
</reference>
<evidence type="ECO:0000313" key="2">
    <source>
        <dbReference type="Proteomes" id="UP000051442"/>
    </source>
</evidence>
<dbReference type="RefSeq" id="WP_156405686.1">
    <property type="nucleotide sequence ID" value="NZ_AYZM01000001.1"/>
</dbReference>
<dbReference type="AlphaFoldDB" id="A0A0R2FPZ2"/>
<organism evidence="1 2">
    <name type="scientific">Secundilactobacillus similis DSM 23365 = JCM 2765</name>
    <dbReference type="NCBI Taxonomy" id="1423804"/>
    <lineage>
        <taxon>Bacteria</taxon>
        <taxon>Bacillati</taxon>
        <taxon>Bacillota</taxon>
        <taxon>Bacilli</taxon>
        <taxon>Lactobacillales</taxon>
        <taxon>Lactobacillaceae</taxon>
        <taxon>Secundilactobacillus</taxon>
    </lineage>
</organism>
<gene>
    <name evidence="1" type="ORF">FD14_GL000707</name>
</gene>